<evidence type="ECO:0000259" key="1">
    <source>
        <dbReference type="Pfam" id="PF03724"/>
    </source>
</evidence>
<accession>A0A1W1C138</accession>
<dbReference type="InterPro" id="IPR053147">
    <property type="entry name" value="Hsp_HslJ-like"/>
</dbReference>
<dbReference type="PANTHER" id="PTHR35535:SF1">
    <property type="entry name" value="HEAT SHOCK PROTEIN HSLJ"/>
    <property type="match status" value="1"/>
</dbReference>
<feature type="domain" description="DUF306" evidence="1">
    <location>
        <begin position="33"/>
        <end position="120"/>
    </location>
</feature>
<dbReference type="Pfam" id="PF03724">
    <property type="entry name" value="META"/>
    <property type="match status" value="1"/>
</dbReference>
<dbReference type="InterPro" id="IPR038670">
    <property type="entry name" value="HslJ-like_sf"/>
</dbReference>
<dbReference type="AlphaFoldDB" id="A0A1W1C138"/>
<reference evidence="2" key="1">
    <citation type="submission" date="2016-10" db="EMBL/GenBank/DDBJ databases">
        <authorList>
            <person name="de Groot N.N."/>
        </authorList>
    </citation>
    <scope>NUCLEOTIDE SEQUENCE</scope>
</reference>
<gene>
    <name evidence="2" type="ORF">MNB_SV-8-854</name>
</gene>
<name>A0A1W1C138_9ZZZZ</name>
<organism evidence="2">
    <name type="scientific">hydrothermal vent metagenome</name>
    <dbReference type="NCBI Taxonomy" id="652676"/>
    <lineage>
        <taxon>unclassified sequences</taxon>
        <taxon>metagenomes</taxon>
        <taxon>ecological metagenomes</taxon>
    </lineage>
</organism>
<protein>
    <recommendedName>
        <fullName evidence="1">DUF306 domain-containing protein</fullName>
    </recommendedName>
</protein>
<dbReference type="PANTHER" id="PTHR35535">
    <property type="entry name" value="HEAT SHOCK PROTEIN HSLJ"/>
    <property type="match status" value="1"/>
</dbReference>
<dbReference type="Gene3D" id="2.40.128.270">
    <property type="match status" value="1"/>
</dbReference>
<proteinExistence type="predicted"/>
<sequence>MFIKRTVIITALTTLLTSSISAEIKSMPLDKLNGAWHLRVMDGMEVRKARAILDFDIEKMKLSGFDACNRIGGTLEKNSEHNITIPQLMSTKMACRGKIFNWVSKRLHETLKEGFDIREETKYGVKGITITSPKHELFFKKMQR</sequence>
<dbReference type="InterPro" id="IPR005184">
    <property type="entry name" value="DUF306_Meta_HslJ"/>
</dbReference>
<evidence type="ECO:0000313" key="2">
    <source>
        <dbReference type="EMBL" id="SFV59464.1"/>
    </source>
</evidence>
<dbReference type="EMBL" id="FPHD01000050">
    <property type="protein sequence ID" value="SFV59464.1"/>
    <property type="molecule type" value="Genomic_DNA"/>
</dbReference>